<name>A0AAW8PB42_9HYPH</name>
<comment type="caution">
    <text evidence="1">The sequence shown here is derived from an EMBL/GenBank/DDBJ whole genome shotgun (WGS) entry which is preliminary data.</text>
</comment>
<sequence length="230" mass="25697">MQDNAHQVFLDDAIFGRGSHQARIWPDGYDWVGSIEERRDRLGVASGRLLAVVRDAYQDVPQSNLISEFDQQLKEEVSRRTYVSELDVEFFLDRLKSDIVGSLPGMPGVGHEYDTSALLEVYGNISRRFPEFDIRPTLVKRVRNVLSPNPAPAPEDVYEAVVASVSTHLNAAEEEGIEVGSERMAAFGRMIDAIANEIDADHVSLAERINEVRQRIEDSAELINSTVPAM</sequence>
<evidence type="ECO:0000313" key="2">
    <source>
        <dbReference type="Proteomes" id="UP001269402"/>
    </source>
</evidence>
<gene>
    <name evidence="1" type="ORF">RJJ37_32385</name>
</gene>
<dbReference type="Proteomes" id="UP001269402">
    <property type="component" value="Unassembled WGS sequence"/>
</dbReference>
<dbReference type="EMBL" id="JAVLSH010000028">
    <property type="protein sequence ID" value="MDR9764259.1"/>
    <property type="molecule type" value="Genomic_DNA"/>
</dbReference>
<organism evidence="1 2">
    <name type="scientific">Rhizobium redzepovicii</name>
    <dbReference type="NCBI Taxonomy" id="2867518"/>
    <lineage>
        <taxon>Bacteria</taxon>
        <taxon>Pseudomonadati</taxon>
        <taxon>Pseudomonadota</taxon>
        <taxon>Alphaproteobacteria</taxon>
        <taxon>Hyphomicrobiales</taxon>
        <taxon>Rhizobiaceae</taxon>
        <taxon>Rhizobium/Agrobacterium group</taxon>
        <taxon>Rhizobium</taxon>
    </lineage>
</organism>
<proteinExistence type="predicted"/>
<dbReference type="AlphaFoldDB" id="A0AAW8PB42"/>
<accession>A0AAW8PB42</accession>
<keyword evidence="2" id="KW-1185">Reference proteome</keyword>
<protein>
    <submittedName>
        <fullName evidence="1">Uncharacterized protein</fullName>
    </submittedName>
</protein>
<evidence type="ECO:0000313" key="1">
    <source>
        <dbReference type="EMBL" id="MDR9764259.1"/>
    </source>
</evidence>
<reference evidence="2" key="1">
    <citation type="submission" date="2023-07" db="EMBL/GenBank/DDBJ databases">
        <title>Genomic characterization of faba bean (Vicia faba) microsymbionts in Mexican soils.</title>
        <authorList>
            <person name="Rivera Orduna F.N."/>
            <person name="Guevara-Luna J."/>
            <person name="Yan J."/>
            <person name="Arroyo-Herrera I."/>
            <person name="Li Y."/>
            <person name="Vasquez-Murrieta M.S."/>
            <person name="Wang E.T."/>
        </authorList>
    </citation>
    <scope>NUCLEOTIDE SEQUENCE [LARGE SCALE GENOMIC DNA]</scope>
    <source>
        <strain evidence="2">CH6</strain>
    </source>
</reference>
<dbReference type="RefSeq" id="WP_310808902.1">
    <property type="nucleotide sequence ID" value="NZ_JAVLSH010000028.1"/>
</dbReference>